<name>A0ABD3HBU8_9MARC</name>
<feature type="region of interest" description="Disordered" evidence="1">
    <location>
        <begin position="57"/>
        <end position="106"/>
    </location>
</feature>
<sequence length="106" mass="11443">MNISEEDSKTALSTFEGPPCAAHEVSSLFHPMRRMRCYVLTPMQRKDTVDDVIQLEKDQVPSGADTGGSEADDAGVGSIYGTDDPEGHNQEEEGAEGGEEEVPDDE</sequence>
<reference evidence="2 3" key="1">
    <citation type="submission" date="2024-09" db="EMBL/GenBank/DDBJ databases">
        <title>Chromosome-scale assembly of Riccia sorocarpa.</title>
        <authorList>
            <person name="Paukszto L."/>
        </authorList>
    </citation>
    <scope>NUCLEOTIDE SEQUENCE [LARGE SCALE GENOMIC DNA]</scope>
    <source>
        <strain evidence="2">LP-2024</strain>
        <tissue evidence="2">Aerial parts of the thallus</tissue>
    </source>
</reference>
<evidence type="ECO:0000313" key="2">
    <source>
        <dbReference type="EMBL" id="KAL3687680.1"/>
    </source>
</evidence>
<keyword evidence="3" id="KW-1185">Reference proteome</keyword>
<protein>
    <submittedName>
        <fullName evidence="2">Uncharacterized protein</fullName>
    </submittedName>
</protein>
<evidence type="ECO:0000313" key="3">
    <source>
        <dbReference type="Proteomes" id="UP001633002"/>
    </source>
</evidence>
<dbReference type="AlphaFoldDB" id="A0ABD3HBU8"/>
<evidence type="ECO:0000256" key="1">
    <source>
        <dbReference type="SAM" id="MobiDB-lite"/>
    </source>
</evidence>
<dbReference type="EMBL" id="JBJQOH010000004">
    <property type="protein sequence ID" value="KAL3687680.1"/>
    <property type="molecule type" value="Genomic_DNA"/>
</dbReference>
<proteinExistence type="predicted"/>
<dbReference type="Proteomes" id="UP001633002">
    <property type="component" value="Unassembled WGS sequence"/>
</dbReference>
<gene>
    <name evidence="2" type="ORF">R1sor_013989</name>
</gene>
<organism evidence="2 3">
    <name type="scientific">Riccia sorocarpa</name>
    <dbReference type="NCBI Taxonomy" id="122646"/>
    <lineage>
        <taxon>Eukaryota</taxon>
        <taxon>Viridiplantae</taxon>
        <taxon>Streptophyta</taxon>
        <taxon>Embryophyta</taxon>
        <taxon>Marchantiophyta</taxon>
        <taxon>Marchantiopsida</taxon>
        <taxon>Marchantiidae</taxon>
        <taxon>Marchantiales</taxon>
        <taxon>Ricciaceae</taxon>
        <taxon>Riccia</taxon>
    </lineage>
</organism>
<comment type="caution">
    <text evidence="2">The sequence shown here is derived from an EMBL/GenBank/DDBJ whole genome shotgun (WGS) entry which is preliminary data.</text>
</comment>
<feature type="compositionally biased region" description="Acidic residues" evidence="1">
    <location>
        <begin position="92"/>
        <end position="106"/>
    </location>
</feature>
<accession>A0ABD3HBU8</accession>